<dbReference type="RefSeq" id="WP_268758382.1">
    <property type="nucleotide sequence ID" value="NZ_CP113836.1"/>
</dbReference>
<reference evidence="3" key="1">
    <citation type="submission" date="2022-11" db="EMBL/GenBank/DDBJ databases">
        <authorList>
            <person name="Mo P."/>
        </authorList>
    </citation>
    <scope>NUCLEOTIDE SEQUENCE</scope>
    <source>
        <strain evidence="3">HUAS 11-8</strain>
    </source>
</reference>
<protein>
    <recommendedName>
        <fullName evidence="2">DUF7144 domain-containing protein</fullName>
    </recommendedName>
</protein>
<feature type="transmembrane region" description="Helical" evidence="1">
    <location>
        <begin position="48"/>
        <end position="66"/>
    </location>
</feature>
<keyword evidence="1" id="KW-1133">Transmembrane helix</keyword>
<dbReference type="Pfam" id="PF23636">
    <property type="entry name" value="DUF7144"/>
    <property type="match status" value="1"/>
</dbReference>
<evidence type="ECO:0000256" key="1">
    <source>
        <dbReference type="SAM" id="Phobius"/>
    </source>
</evidence>
<name>A0ABY7BA58_9PSEU</name>
<keyword evidence="1" id="KW-0472">Membrane</keyword>
<dbReference type="InterPro" id="IPR055568">
    <property type="entry name" value="DUF7144"/>
</dbReference>
<evidence type="ECO:0000313" key="4">
    <source>
        <dbReference type="Proteomes" id="UP001163203"/>
    </source>
</evidence>
<sequence length="149" mass="15464">MANTPNTAGGDFPGPVARPEHVTGWAGWIAFAGIMLILLGLFHAVEGLVAVVNPGYYLITASGLVVNVDYVVWGWVHLALGILAVVVGIGLLTGNTVARVVGVVLAAISALVNLGFVNAYPAWSALVIALDVVIIYAIVAHGREMKPAR</sequence>
<proteinExistence type="predicted"/>
<feature type="transmembrane region" description="Helical" evidence="1">
    <location>
        <begin position="97"/>
        <end position="116"/>
    </location>
</feature>
<feature type="domain" description="DUF7144" evidence="2">
    <location>
        <begin position="28"/>
        <end position="143"/>
    </location>
</feature>
<dbReference type="EMBL" id="CP113836">
    <property type="protein sequence ID" value="WAL68289.1"/>
    <property type="molecule type" value="Genomic_DNA"/>
</dbReference>
<evidence type="ECO:0000313" key="3">
    <source>
        <dbReference type="EMBL" id="WAL68289.1"/>
    </source>
</evidence>
<keyword evidence="4" id="KW-1185">Reference proteome</keyword>
<gene>
    <name evidence="3" type="ORF">ORV05_11140</name>
</gene>
<keyword evidence="1" id="KW-0812">Transmembrane</keyword>
<dbReference type="Proteomes" id="UP001163203">
    <property type="component" value="Chromosome"/>
</dbReference>
<feature type="transmembrane region" description="Helical" evidence="1">
    <location>
        <begin position="22"/>
        <end position="41"/>
    </location>
</feature>
<feature type="transmembrane region" description="Helical" evidence="1">
    <location>
        <begin position="122"/>
        <end position="139"/>
    </location>
</feature>
<evidence type="ECO:0000259" key="2">
    <source>
        <dbReference type="Pfam" id="PF23636"/>
    </source>
</evidence>
<organism evidence="3 4">
    <name type="scientific">Amycolatopsis cynarae</name>
    <dbReference type="NCBI Taxonomy" id="2995223"/>
    <lineage>
        <taxon>Bacteria</taxon>
        <taxon>Bacillati</taxon>
        <taxon>Actinomycetota</taxon>
        <taxon>Actinomycetes</taxon>
        <taxon>Pseudonocardiales</taxon>
        <taxon>Pseudonocardiaceae</taxon>
        <taxon>Amycolatopsis</taxon>
    </lineage>
</organism>
<accession>A0ABY7BA58</accession>
<feature type="transmembrane region" description="Helical" evidence="1">
    <location>
        <begin position="72"/>
        <end position="92"/>
    </location>
</feature>